<evidence type="ECO:0000256" key="5">
    <source>
        <dbReference type="ARBA" id="ARBA00022884"/>
    </source>
</evidence>
<keyword evidence="3 8" id="KW-0863">Zinc-finger</keyword>
<evidence type="ECO:0000313" key="12">
    <source>
        <dbReference type="EMBL" id="ORZ32451.1"/>
    </source>
</evidence>
<dbReference type="InterPro" id="IPR000504">
    <property type="entry name" value="RRM_dom"/>
</dbReference>
<dbReference type="PANTHER" id="PTHR12603">
    <property type="entry name" value="CCR4-NOT TRANSCRIPTION COMPLEX RELATED"/>
    <property type="match status" value="1"/>
</dbReference>
<evidence type="ECO:0000256" key="2">
    <source>
        <dbReference type="ARBA" id="ARBA00022723"/>
    </source>
</evidence>
<evidence type="ECO:0000259" key="11">
    <source>
        <dbReference type="PROSITE" id="PS50102"/>
    </source>
</evidence>
<dbReference type="GO" id="GO:0004842">
    <property type="term" value="F:ubiquitin-protein transferase activity"/>
    <property type="evidence" value="ECO:0007669"/>
    <property type="project" value="InterPro"/>
</dbReference>
<evidence type="ECO:0000256" key="9">
    <source>
        <dbReference type="PROSITE-ProRule" id="PRU00176"/>
    </source>
</evidence>
<dbReference type="Gene3D" id="3.30.40.10">
    <property type="entry name" value="Zinc/RING finger domain, C3HC4 (zinc finger)"/>
    <property type="match status" value="1"/>
</dbReference>
<gene>
    <name evidence="12" type="ORF">BCR44DRAFT_1391875</name>
</gene>
<dbReference type="Pfam" id="PF14570">
    <property type="entry name" value="zf-RING_4"/>
    <property type="match status" value="1"/>
</dbReference>
<dbReference type="InterPro" id="IPR035979">
    <property type="entry name" value="RBD_domain_sf"/>
</dbReference>
<dbReference type="FunFam" id="3.30.40.10:FF:000006">
    <property type="entry name" value="CCR4-NOT transcription complex subunit 4"/>
    <property type="match status" value="1"/>
</dbReference>
<dbReference type="PANTHER" id="PTHR12603:SF0">
    <property type="entry name" value="CCR4-NOT TRANSCRIPTION COMPLEX SUBUNIT 4"/>
    <property type="match status" value="1"/>
</dbReference>
<keyword evidence="7" id="KW-0539">Nucleus</keyword>
<keyword evidence="6" id="KW-0175">Coiled coil</keyword>
<organism evidence="12 13">
    <name type="scientific">Catenaria anguillulae PL171</name>
    <dbReference type="NCBI Taxonomy" id="765915"/>
    <lineage>
        <taxon>Eukaryota</taxon>
        <taxon>Fungi</taxon>
        <taxon>Fungi incertae sedis</taxon>
        <taxon>Blastocladiomycota</taxon>
        <taxon>Blastocladiomycetes</taxon>
        <taxon>Blastocladiales</taxon>
        <taxon>Catenariaceae</taxon>
        <taxon>Catenaria</taxon>
    </lineage>
</organism>
<dbReference type="Gene3D" id="3.30.70.330">
    <property type="match status" value="1"/>
</dbReference>
<keyword evidence="13" id="KW-1185">Reference proteome</keyword>
<protein>
    <submittedName>
        <fullName evidence="12">RING/Ubox like zinc-binding domain-domain-containing protein</fullName>
    </submittedName>
</protein>
<keyword evidence="5 9" id="KW-0694">RNA-binding</keyword>
<evidence type="ECO:0000256" key="7">
    <source>
        <dbReference type="ARBA" id="ARBA00023242"/>
    </source>
</evidence>
<dbReference type="GO" id="GO:0003723">
    <property type="term" value="F:RNA binding"/>
    <property type="evidence" value="ECO:0007669"/>
    <property type="project" value="UniProtKB-UniRule"/>
</dbReference>
<dbReference type="SUPFAM" id="SSF54928">
    <property type="entry name" value="RNA-binding domain, RBD"/>
    <property type="match status" value="1"/>
</dbReference>
<dbReference type="Proteomes" id="UP000193411">
    <property type="component" value="Unassembled WGS sequence"/>
</dbReference>
<name>A0A1Y2HEX8_9FUNG</name>
<keyword evidence="2" id="KW-0479">Metal-binding</keyword>
<dbReference type="SUPFAM" id="SSF57850">
    <property type="entry name" value="RING/U-box"/>
    <property type="match status" value="1"/>
</dbReference>
<evidence type="ECO:0000256" key="3">
    <source>
        <dbReference type="ARBA" id="ARBA00022771"/>
    </source>
</evidence>
<dbReference type="OrthoDB" id="1923159at2759"/>
<dbReference type="GO" id="GO:0030014">
    <property type="term" value="C:CCR4-NOT complex"/>
    <property type="evidence" value="ECO:0007669"/>
    <property type="project" value="InterPro"/>
</dbReference>
<proteinExistence type="predicted"/>
<comment type="caution">
    <text evidence="12">The sequence shown here is derived from an EMBL/GenBank/DDBJ whole genome shotgun (WGS) entry which is preliminary data.</text>
</comment>
<dbReference type="SMART" id="SM00361">
    <property type="entry name" value="RRM_1"/>
    <property type="match status" value="1"/>
</dbReference>
<dbReference type="GO" id="GO:0005634">
    <property type="term" value="C:nucleus"/>
    <property type="evidence" value="ECO:0007669"/>
    <property type="project" value="UniProtKB-SubCell"/>
</dbReference>
<dbReference type="InterPro" id="IPR039515">
    <property type="entry name" value="NOT4_mRING-HC-C4C4"/>
</dbReference>
<evidence type="ECO:0000256" key="1">
    <source>
        <dbReference type="ARBA" id="ARBA00004123"/>
    </source>
</evidence>
<dbReference type="PROSITE" id="PS50089">
    <property type="entry name" value="ZF_RING_2"/>
    <property type="match status" value="1"/>
</dbReference>
<dbReference type="InterPro" id="IPR034261">
    <property type="entry name" value="CNOT4_RRM"/>
</dbReference>
<evidence type="ECO:0000256" key="6">
    <source>
        <dbReference type="ARBA" id="ARBA00023054"/>
    </source>
</evidence>
<evidence type="ECO:0000313" key="13">
    <source>
        <dbReference type="Proteomes" id="UP000193411"/>
    </source>
</evidence>
<reference evidence="12 13" key="1">
    <citation type="submission" date="2016-07" db="EMBL/GenBank/DDBJ databases">
        <title>Pervasive Adenine N6-methylation of Active Genes in Fungi.</title>
        <authorList>
            <consortium name="DOE Joint Genome Institute"/>
            <person name="Mondo S.J."/>
            <person name="Dannebaum R.O."/>
            <person name="Kuo R.C."/>
            <person name="Labutti K."/>
            <person name="Haridas S."/>
            <person name="Kuo A."/>
            <person name="Salamov A."/>
            <person name="Ahrendt S.R."/>
            <person name="Lipzen A."/>
            <person name="Sullivan W."/>
            <person name="Andreopoulos W.B."/>
            <person name="Clum A."/>
            <person name="Lindquist E."/>
            <person name="Daum C."/>
            <person name="Ramamoorthy G.K."/>
            <person name="Gryganskyi A."/>
            <person name="Culley D."/>
            <person name="Magnuson J.K."/>
            <person name="James T.Y."/>
            <person name="O'Malley M.A."/>
            <person name="Stajich J.E."/>
            <person name="Spatafora J.W."/>
            <person name="Visel A."/>
            <person name="Grigoriev I.V."/>
        </authorList>
    </citation>
    <scope>NUCLEOTIDE SEQUENCE [LARGE SCALE GENOMIC DNA]</scope>
    <source>
        <strain evidence="12 13">PL171</strain>
    </source>
</reference>
<dbReference type="CDD" id="cd16618">
    <property type="entry name" value="mRING-HC-C4C4_CNOT4"/>
    <property type="match status" value="1"/>
</dbReference>
<dbReference type="GO" id="GO:0008270">
    <property type="term" value="F:zinc ion binding"/>
    <property type="evidence" value="ECO:0007669"/>
    <property type="project" value="UniProtKB-KW"/>
</dbReference>
<dbReference type="EMBL" id="MCFL01000046">
    <property type="protein sequence ID" value="ORZ32451.1"/>
    <property type="molecule type" value="Genomic_DNA"/>
</dbReference>
<dbReference type="InterPro" id="IPR013083">
    <property type="entry name" value="Znf_RING/FYVE/PHD"/>
</dbReference>
<evidence type="ECO:0000256" key="8">
    <source>
        <dbReference type="PROSITE-ProRule" id="PRU00175"/>
    </source>
</evidence>
<comment type="subcellular location">
    <subcellularLocation>
        <location evidence="1">Nucleus</location>
    </subcellularLocation>
</comment>
<dbReference type="PROSITE" id="PS50102">
    <property type="entry name" value="RRM"/>
    <property type="match status" value="1"/>
</dbReference>
<dbReference type="CDD" id="cd12438">
    <property type="entry name" value="RRM_CNOT4"/>
    <property type="match status" value="1"/>
</dbReference>
<evidence type="ECO:0000259" key="10">
    <source>
        <dbReference type="PROSITE" id="PS50089"/>
    </source>
</evidence>
<dbReference type="InterPro" id="IPR001841">
    <property type="entry name" value="Znf_RING"/>
</dbReference>
<dbReference type="InterPro" id="IPR039780">
    <property type="entry name" value="Mot2"/>
</dbReference>
<dbReference type="InterPro" id="IPR012677">
    <property type="entry name" value="Nucleotide-bd_a/b_plait_sf"/>
</dbReference>
<evidence type="ECO:0000256" key="4">
    <source>
        <dbReference type="ARBA" id="ARBA00022833"/>
    </source>
</evidence>
<keyword evidence="4" id="KW-0862">Zinc</keyword>
<dbReference type="STRING" id="765915.A0A1Y2HEX8"/>
<feature type="domain" description="RING-type" evidence="10">
    <location>
        <begin position="16"/>
        <end position="59"/>
    </location>
</feature>
<feature type="domain" description="RRM" evidence="11">
    <location>
        <begin position="116"/>
        <end position="203"/>
    </location>
</feature>
<dbReference type="GO" id="GO:0016567">
    <property type="term" value="P:protein ubiquitination"/>
    <property type="evidence" value="ECO:0007669"/>
    <property type="project" value="TreeGrafter"/>
</dbReference>
<accession>A0A1Y2HEX8</accession>
<dbReference type="InterPro" id="IPR003954">
    <property type="entry name" value="RRM_euk-type"/>
</dbReference>
<dbReference type="AlphaFoldDB" id="A0A1Y2HEX8"/>
<sequence length="262" mass="29581">MDDTFASSAPNDELLCPLCCEEIDPVDKYFYPCPCGYQICRFCWNHIREDLNNLCPACRREFDDASVQFTPPPPDEIARIQADRKRRKLGAKKAPTGGYDANDRSHLKDIKVTQRTLVYVTNMPPKYAVEDVLMGEPYFGQFGRILKLSISRRPPLTQGGKTGENQIGIHVTYASAQEALRCIQYVDGAQIENRTLHATYGQTKYCAVWLQNRACNTPNCMFLHEVVADNDSAPVPPVYAFVFVLSFPCVFAMKSLTQFDLS</sequence>